<dbReference type="GO" id="GO:0046677">
    <property type="term" value="P:response to antibiotic"/>
    <property type="evidence" value="ECO:0007669"/>
    <property type="project" value="InterPro"/>
</dbReference>
<dbReference type="InterPro" id="IPR000871">
    <property type="entry name" value="Beta-lactam_class-A"/>
</dbReference>
<evidence type="ECO:0000313" key="2">
    <source>
        <dbReference type="EMBL" id="SEP94206.1"/>
    </source>
</evidence>
<dbReference type="GO" id="GO:0030655">
    <property type="term" value="P:beta-lactam antibiotic catabolic process"/>
    <property type="evidence" value="ECO:0007669"/>
    <property type="project" value="InterPro"/>
</dbReference>
<dbReference type="STRING" id="89093.SAMN04488558_103154"/>
<dbReference type="PANTHER" id="PTHR35333">
    <property type="entry name" value="BETA-LACTAMASE"/>
    <property type="match status" value="1"/>
</dbReference>
<dbReference type="EMBL" id="FOEN01000003">
    <property type="protein sequence ID" value="SEP94206.1"/>
    <property type="molecule type" value="Genomic_DNA"/>
</dbReference>
<evidence type="ECO:0000259" key="1">
    <source>
        <dbReference type="Pfam" id="PF13354"/>
    </source>
</evidence>
<dbReference type="InterPro" id="IPR012338">
    <property type="entry name" value="Beta-lactam/transpept-like"/>
</dbReference>
<dbReference type="InterPro" id="IPR045155">
    <property type="entry name" value="Beta-lactam_cat"/>
</dbReference>
<dbReference type="Proteomes" id="UP000198833">
    <property type="component" value="Unassembled WGS sequence"/>
</dbReference>
<evidence type="ECO:0000313" key="3">
    <source>
        <dbReference type="Proteomes" id="UP000198833"/>
    </source>
</evidence>
<dbReference type="Pfam" id="PF13354">
    <property type="entry name" value="Beta-lactamase2"/>
    <property type="match status" value="1"/>
</dbReference>
<name>A0A1H9BYY6_9LACT</name>
<feature type="domain" description="Beta-lactamase class A catalytic" evidence="1">
    <location>
        <begin position="60"/>
        <end position="251"/>
    </location>
</feature>
<dbReference type="PANTHER" id="PTHR35333:SF3">
    <property type="entry name" value="BETA-LACTAMASE-TYPE TRANSPEPTIDASE FOLD CONTAINING PROTEIN"/>
    <property type="match status" value="1"/>
</dbReference>
<protein>
    <submittedName>
        <fullName evidence="2">Beta-lactamase enzyme family protein</fullName>
    </submittedName>
</protein>
<dbReference type="SUPFAM" id="SSF56601">
    <property type="entry name" value="beta-lactamase/transpeptidase-like"/>
    <property type="match status" value="1"/>
</dbReference>
<sequence>MISLGSFQTAHAIDNAEVYNIELMKENNIESGLGAEYDSIESLVNDLIAEYNINSDEISFAYYNFTSDQHYYINPDLQMIAASTIKVPIVALYLDLIAQGQYTFDSQIPYVEDYIGGGTTGTTSSLADLMSNAIIYSDNSAWYSLMSNYGSFSDNRQAILDFVGYYDVPGEFFADNYSSAYLAEQWLIKVAVNPDYQYVVNLMKQTDPKQLFTSYIAQGMANKYGRLDNYIHDTGIYYENNQAQYVLAIYTNNQEQADPFIEMLSLRINEWYRSHYLSAEYTPIDIKKNESGVSITKTQNEDSTITETSQE</sequence>
<reference evidence="2 3" key="1">
    <citation type="submission" date="2016-10" db="EMBL/GenBank/DDBJ databases">
        <authorList>
            <person name="de Groot N.N."/>
        </authorList>
    </citation>
    <scope>NUCLEOTIDE SEQUENCE [LARGE SCALE GENOMIC DNA]</scope>
    <source>
        <strain evidence="2 3">DSM 15695</strain>
    </source>
</reference>
<keyword evidence="3" id="KW-1185">Reference proteome</keyword>
<dbReference type="AlphaFoldDB" id="A0A1H9BYY6"/>
<organism evidence="2 3">
    <name type="scientific">Ignavigranum ruoffiae</name>
    <dbReference type="NCBI Taxonomy" id="89093"/>
    <lineage>
        <taxon>Bacteria</taxon>
        <taxon>Bacillati</taxon>
        <taxon>Bacillota</taxon>
        <taxon>Bacilli</taxon>
        <taxon>Lactobacillales</taxon>
        <taxon>Aerococcaceae</taxon>
        <taxon>Ignavigranum</taxon>
    </lineage>
</organism>
<gene>
    <name evidence="2" type="ORF">SAMN04488558_103154</name>
</gene>
<proteinExistence type="predicted"/>
<accession>A0A1H9BYY6</accession>
<dbReference type="Gene3D" id="3.40.710.10">
    <property type="entry name" value="DD-peptidase/beta-lactamase superfamily"/>
    <property type="match status" value="1"/>
</dbReference>
<dbReference type="GO" id="GO:0008800">
    <property type="term" value="F:beta-lactamase activity"/>
    <property type="evidence" value="ECO:0007669"/>
    <property type="project" value="InterPro"/>
</dbReference>